<dbReference type="VEuPathDB" id="FungiDB:EMCG_00565"/>
<feature type="signal peptide" evidence="1">
    <location>
        <begin position="1"/>
        <end position="19"/>
    </location>
</feature>
<accession>A0A2B7ZDH1</accession>
<proteinExistence type="predicted"/>
<dbReference type="InterPro" id="IPR052953">
    <property type="entry name" value="Ser-rich/MCO-related"/>
</dbReference>
<reference evidence="2 3" key="1">
    <citation type="submission" date="2017-10" db="EMBL/GenBank/DDBJ databases">
        <title>Comparative genomics in systemic dimorphic fungi from Ajellomycetaceae.</title>
        <authorList>
            <person name="Munoz J.F."/>
            <person name="Mcewen J.G."/>
            <person name="Clay O.K."/>
            <person name="Cuomo C.A."/>
        </authorList>
    </citation>
    <scope>NUCLEOTIDE SEQUENCE [LARGE SCALE GENOMIC DNA]</scope>
    <source>
        <strain evidence="2 3">UAMH4076</strain>
    </source>
</reference>
<evidence type="ECO:0008006" key="4">
    <source>
        <dbReference type="Google" id="ProtNLM"/>
    </source>
</evidence>
<name>A0A2B7ZDH1_9EURO</name>
<organism evidence="2 3">
    <name type="scientific">[Emmonsia] crescens</name>
    <dbReference type="NCBI Taxonomy" id="73230"/>
    <lineage>
        <taxon>Eukaryota</taxon>
        <taxon>Fungi</taxon>
        <taxon>Dikarya</taxon>
        <taxon>Ascomycota</taxon>
        <taxon>Pezizomycotina</taxon>
        <taxon>Eurotiomycetes</taxon>
        <taxon>Eurotiomycetidae</taxon>
        <taxon>Onygenales</taxon>
        <taxon>Ajellomycetaceae</taxon>
        <taxon>Emergomyces</taxon>
    </lineage>
</organism>
<dbReference type="PANTHER" id="PTHR34883:SF15">
    <property type="entry name" value="EXTRACELLULAR SERINE-RICH PROTEIN"/>
    <property type="match status" value="1"/>
</dbReference>
<dbReference type="PANTHER" id="PTHR34883">
    <property type="entry name" value="SERINE-RICH PROTEIN, PUTATIVE-RELATED-RELATED"/>
    <property type="match status" value="1"/>
</dbReference>
<dbReference type="InterPro" id="IPR008972">
    <property type="entry name" value="Cupredoxin"/>
</dbReference>
<dbReference type="STRING" id="73230.A0A2B7ZDH1"/>
<dbReference type="Proteomes" id="UP000226031">
    <property type="component" value="Unassembled WGS sequence"/>
</dbReference>
<sequence>MLFSGVLASSVLLATGIHAQIEDEVTSGWAPAKRQSPEGMVTVHAVQVGSAEGSQRFYPDSLIVEPGSMVQFQFHPANHSVAQSTFEDPCAFIGGETGIRSGFLAVSPDSPDMPVFTIMVNDSNPVWLFCGQTNHCQNGMVMVINPPEAQDRGIEAFRTLAMSGGGEGGGGGEGEGPFGDLPSGDVPFGDVPFGGNGPVILPTGGAFPFPTGGSGGGGGIALPSGGSVPSTVAAGTPTPTQANDPFSATINAAPRQMSHAAGLSGLIIAAFAIFGL</sequence>
<dbReference type="AlphaFoldDB" id="A0A2B7ZDH1"/>
<feature type="chain" id="PRO_5012248063" description="Extracellular serine-rich protein" evidence="1">
    <location>
        <begin position="20"/>
        <end position="276"/>
    </location>
</feature>
<dbReference type="Gene3D" id="2.60.40.420">
    <property type="entry name" value="Cupredoxins - blue copper proteins"/>
    <property type="match status" value="1"/>
</dbReference>
<dbReference type="EMBL" id="PDND01000143">
    <property type="protein sequence ID" value="PGH31062.1"/>
    <property type="molecule type" value="Genomic_DNA"/>
</dbReference>
<gene>
    <name evidence="2" type="ORF">GX50_06170</name>
</gene>
<comment type="caution">
    <text evidence="2">The sequence shown here is derived from an EMBL/GenBank/DDBJ whole genome shotgun (WGS) entry which is preliminary data.</text>
</comment>
<protein>
    <recommendedName>
        <fullName evidence="4">Extracellular serine-rich protein</fullName>
    </recommendedName>
</protein>
<evidence type="ECO:0000256" key="1">
    <source>
        <dbReference type="SAM" id="SignalP"/>
    </source>
</evidence>
<evidence type="ECO:0000313" key="2">
    <source>
        <dbReference type="EMBL" id="PGH31062.1"/>
    </source>
</evidence>
<dbReference type="CDD" id="cd00920">
    <property type="entry name" value="Cupredoxin"/>
    <property type="match status" value="1"/>
</dbReference>
<dbReference type="SUPFAM" id="SSF49503">
    <property type="entry name" value="Cupredoxins"/>
    <property type="match status" value="1"/>
</dbReference>
<evidence type="ECO:0000313" key="3">
    <source>
        <dbReference type="Proteomes" id="UP000226031"/>
    </source>
</evidence>
<keyword evidence="3" id="KW-1185">Reference proteome</keyword>
<keyword evidence="1" id="KW-0732">Signal</keyword>